<feature type="transmembrane region" description="Helical" evidence="1">
    <location>
        <begin position="29"/>
        <end position="52"/>
    </location>
</feature>
<dbReference type="PROSITE" id="PS51257">
    <property type="entry name" value="PROKAR_LIPOPROTEIN"/>
    <property type="match status" value="1"/>
</dbReference>
<gene>
    <name evidence="2" type="ORF">NITHO_7010001</name>
</gene>
<dbReference type="GO" id="GO:0016746">
    <property type="term" value="F:acyltransferase activity"/>
    <property type="evidence" value="ECO:0007669"/>
    <property type="project" value="UniProtKB-KW"/>
</dbReference>
<protein>
    <submittedName>
        <fullName evidence="2">Glycerol-3-phosphate acyltransferase</fullName>
    </submittedName>
</protein>
<keyword evidence="1" id="KW-1133">Transmembrane helix</keyword>
<sequence length="56" mass="6268">MIRLFLIVCLIAIVACAYGIFVGEFTREEFTISIALLFYAVMFFVIACIININGSI</sequence>
<evidence type="ECO:0000256" key="1">
    <source>
        <dbReference type="SAM" id="Phobius"/>
    </source>
</evidence>
<reference evidence="2 3" key="1">
    <citation type="journal article" date="2012" name="ISME J.">
        <title>Nitrification expanded: discovery, physiology and genomics of a nitrite-oxidizing bacterium from the phylum Chloroflexi.</title>
        <authorList>
            <person name="Sorokin D.Y."/>
            <person name="Lucker S."/>
            <person name="Vejmelkova D."/>
            <person name="Kostrikina N.A."/>
            <person name="Kleerebezem R."/>
            <person name="Rijpstra W.I."/>
            <person name="Damste J.S."/>
            <person name="Le Paslier D."/>
            <person name="Muyzer G."/>
            <person name="Wagner M."/>
            <person name="van Loosdrecht M.C."/>
            <person name="Daims H."/>
        </authorList>
    </citation>
    <scope>NUCLEOTIDE SEQUENCE [LARGE SCALE GENOMIC DNA]</scope>
    <source>
        <strain evidence="3">none</strain>
    </source>
</reference>
<dbReference type="AlphaFoldDB" id="I4EN07"/>
<keyword evidence="3" id="KW-1185">Reference proteome</keyword>
<keyword evidence="2" id="KW-0808">Transferase</keyword>
<organism evidence="2 3">
    <name type="scientific">Nitrolancea hollandica Lb</name>
    <dbReference type="NCBI Taxonomy" id="1129897"/>
    <lineage>
        <taxon>Bacteria</taxon>
        <taxon>Pseudomonadati</taxon>
        <taxon>Thermomicrobiota</taxon>
        <taxon>Thermomicrobia</taxon>
        <taxon>Sphaerobacterales</taxon>
        <taxon>Sphaerobacterineae</taxon>
        <taxon>Sphaerobacteraceae</taxon>
        <taxon>Nitrolancea</taxon>
    </lineage>
</organism>
<comment type="caution">
    <text evidence="2">The sequence shown here is derived from an EMBL/GenBank/DDBJ whole genome shotgun (WGS) entry which is preliminary data.</text>
</comment>
<keyword evidence="2" id="KW-0012">Acyltransferase</keyword>
<keyword evidence="1" id="KW-0812">Transmembrane</keyword>
<dbReference type="EMBL" id="CAGS01000670">
    <property type="protein sequence ID" value="CCF86070.1"/>
    <property type="molecule type" value="Genomic_DNA"/>
</dbReference>
<accession>I4EN07</accession>
<evidence type="ECO:0000313" key="2">
    <source>
        <dbReference type="EMBL" id="CCF86070.1"/>
    </source>
</evidence>
<proteinExistence type="predicted"/>
<name>I4EN07_9BACT</name>
<keyword evidence="1" id="KW-0472">Membrane</keyword>
<evidence type="ECO:0000313" key="3">
    <source>
        <dbReference type="Proteomes" id="UP000004221"/>
    </source>
</evidence>
<dbReference type="Proteomes" id="UP000004221">
    <property type="component" value="Unassembled WGS sequence"/>
</dbReference>